<organism evidence="1">
    <name type="scientific">Absidia glauca</name>
    <name type="common">Pin mould</name>
    <dbReference type="NCBI Taxonomy" id="4829"/>
    <lineage>
        <taxon>Eukaryota</taxon>
        <taxon>Fungi</taxon>
        <taxon>Fungi incertae sedis</taxon>
        <taxon>Mucoromycota</taxon>
        <taxon>Mucoromycotina</taxon>
        <taxon>Mucoromycetes</taxon>
        <taxon>Mucorales</taxon>
        <taxon>Cunninghamellaceae</taxon>
        <taxon>Absidia</taxon>
    </lineage>
</organism>
<evidence type="ECO:0000313" key="2">
    <source>
        <dbReference type="Proteomes" id="UP000078561"/>
    </source>
</evidence>
<keyword evidence="2" id="KW-1185">Reference proteome</keyword>
<reference evidence="1" key="1">
    <citation type="submission" date="2016-04" db="EMBL/GenBank/DDBJ databases">
        <authorList>
            <person name="Evans L.H."/>
            <person name="Alamgir A."/>
            <person name="Owens N."/>
            <person name="Weber N.D."/>
            <person name="Virtaneva K."/>
            <person name="Barbian K."/>
            <person name="Babar A."/>
            <person name="Rosenke K."/>
        </authorList>
    </citation>
    <scope>NUCLEOTIDE SEQUENCE [LARGE SCALE GENOMIC DNA]</scope>
    <source>
        <strain evidence="1">CBS 101.48</strain>
    </source>
</reference>
<dbReference type="Proteomes" id="UP000078561">
    <property type="component" value="Unassembled WGS sequence"/>
</dbReference>
<dbReference type="EMBL" id="LT554871">
    <property type="protein sequence ID" value="SAM07909.1"/>
    <property type="molecule type" value="Genomic_DNA"/>
</dbReference>
<sequence>MSSWLPPVQKTKKAAQFFKGRPPTLFYTPHSSNSWVHVRVFKKEGWDMFKRVKSWRWFQANFIYWMRSMAGFPTYGRFFYLARAALNPPTSLYKKLFPAIDE</sequence>
<gene>
    <name evidence="1" type="primary">ABSGL_13567.1 scaffold 14267</name>
</gene>
<dbReference type="Gene3D" id="1.10.443.20">
    <property type="entry name" value="Centromere DNA-binding protein complex CBF3 subunit, domain 2"/>
    <property type="match status" value="1"/>
</dbReference>
<accession>A0A170APK6</accession>
<dbReference type="GO" id="GO:0003677">
    <property type="term" value="F:DNA binding"/>
    <property type="evidence" value="ECO:0007669"/>
    <property type="project" value="InterPro"/>
</dbReference>
<proteinExistence type="predicted"/>
<dbReference type="InterPro" id="IPR038279">
    <property type="entry name" value="Ndc10_dom2_sf"/>
</dbReference>
<dbReference type="AlphaFoldDB" id="A0A170APK6"/>
<dbReference type="InParanoid" id="A0A170APK6"/>
<evidence type="ECO:0000313" key="1">
    <source>
        <dbReference type="EMBL" id="SAM07909.1"/>
    </source>
</evidence>
<protein>
    <recommendedName>
        <fullName evidence="3">Ndc10 domain-containing protein</fullName>
    </recommendedName>
</protein>
<name>A0A170APK6_ABSGL</name>
<dbReference type="OrthoDB" id="2204095at2759"/>
<evidence type="ECO:0008006" key="3">
    <source>
        <dbReference type="Google" id="ProtNLM"/>
    </source>
</evidence>